<geneLocation type="plasmid" evidence="1">
    <name>pRJ46C</name>
</geneLocation>
<accession>A0A0M5KJM6</accession>
<organism evidence="1">
    <name type="scientific">Raoultella ornithinolytica</name>
    <name type="common">Klebsiella ornithinolytica</name>
    <dbReference type="NCBI Taxonomy" id="54291"/>
    <lineage>
        <taxon>Bacteria</taxon>
        <taxon>Pseudomonadati</taxon>
        <taxon>Pseudomonadota</taxon>
        <taxon>Gammaproteobacteria</taxon>
        <taxon>Enterobacterales</taxon>
        <taxon>Enterobacteriaceae</taxon>
        <taxon>Klebsiella/Raoultella group</taxon>
        <taxon>Raoultella</taxon>
    </lineage>
</organism>
<proteinExistence type="predicted"/>
<name>A0A0M5KJM6_RAOOR</name>
<evidence type="ECO:0000313" key="1">
    <source>
        <dbReference type="EMBL" id="ALD82419.1"/>
    </source>
</evidence>
<keyword evidence="1" id="KW-0614">Plasmid</keyword>
<protein>
    <submittedName>
        <fullName evidence="1">Putative cytoplasmic protein</fullName>
    </submittedName>
</protein>
<reference evidence="1" key="1">
    <citation type="submission" date="2015-06" db="EMBL/GenBank/DDBJ databases">
        <title>Carbapenemase-producing Raoultella ornithinolytica.</title>
        <authorList>
            <person name="Sun J."/>
            <person name="Zhang F."/>
        </authorList>
    </citation>
    <scope>NUCLEOTIDE SEQUENCE</scope>
    <source>
        <strain evidence="1">RJ46C</strain>
        <plasmid evidence="1">pRJ46C</plasmid>
    </source>
</reference>
<sequence>MTNYAGNEALRADVAALANSMCDLRATLNALESRYRYDAENLTERLARQTICRINTLYPEAHRQALELDASFKD</sequence>
<dbReference type="RefSeq" id="WP_172686983.1">
    <property type="nucleotide sequence ID" value="NZ_KT225520.1"/>
</dbReference>
<dbReference type="EMBL" id="KT225520">
    <property type="protein sequence ID" value="ALD82419.1"/>
    <property type="molecule type" value="Genomic_DNA"/>
</dbReference>
<dbReference type="AlphaFoldDB" id="A0A0M5KJM6"/>